<evidence type="ECO:0000313" key="2">
    <source>
        <dbReference type="Proteomes" id="UP000694240"/>
    </source>
</evidence>
<protein>
    <submittedName>
        <fullName evidence="1">Uncharacterized protein</fullName>
    </submittedName>
</protein>
<dbReference type="AlphaFoldDB" id="A0A8T2C165"/>
<proteinExistence type="predicted"/>
<dbReference type="EMBL" id="JAEFBK010000006">
    <property type="protein sequence ID" value="KAG7591702.1"/>
    <property type="molecule type" value="Genomic_DNA"/>
</dbReference>
<reference evidence="1 2" key="1">
    <citation type="submission" date="2020-12" db="EMBL/GenBank/DDBJ databases">
        <title>Concerted genomic and epigenomic changes stabilize Arabidopsis allopolyploids.</title>
        <authorList>
            <person name="Chen Z."/>
        </authorList>
    </citation>
    <scope>NUCLEOTIDE SEQUENCE [LARGE SCALE GENOMIC DNA]</scope>
    <source>
        <strain evidence="1">Allo738</strain>
        <tissue evidence="1">Leaf</tissue>
    </source>
</reference>
<organism evidence="1 2">
    <name type="scientific">Arabidopsis thaliana x Arabidopsis arenosa</name>
    <dbReference type="NCBI Taxonomy" id="1240361"/>
    <lineage>
        <taxon>Eukaryota</taxon>
        <taxon>Viridiplantae</taxon>
        <taxon>Streptophyta</taxon>
        <taxon>Embryophyta</taxon>
        <taxon>Tracheophyta</taxon>
        <taxon>Spermatophyta</taxon>
        <taxon>Magnoliopsida</taxon>
        <taxon>eudicotyledons</taxon>
        <taxon>Gunneridae</taxon>
        <taxon>Pentapetalae</taxon>
        <taxon>rosids</taxon>
        <taxon>malvids</taxon>
        <taxon>Brassicales</taxon>
        <taxon>Brassicaceae</taxon>
        <taxon>Camelineae</taxon>
        <taxon>Arabidopsis</taxon>
    </lineage>
</organism>
<keyword evidence="2" id="KW-1185">Reference proteome</keyword>
<gene>
    <name evidence="1" type="ORF">ISN45_Aa01g007000</name>
</gene>
<comment type="caution">
    <text evidence="1">The sequence shown here is derived from an EMBL/GenBank/DDBJ whole genome shotgun (WGS) entry which is preliminary data.</text>
</comment>
<accession>A0A8T2C165</accession>
<evidence type="ECO:0000313" key="1">
    <source>
        <dbReference type="EMBL" id="KAG7591702.1"/>
    </source>
</evidence>
<dbReference type="Proteomes" id="UP000694240">
    <property type="component" value="Chromosome 6"/>
</dbReference>
<name>A0A8T2C165_9BRAS</name>
<sequence>MRISKKKEIEPLLAPPVAVLFSRGEALLWCRSGFSLVVVSGEFFPARGASNCLVVVSGGGLVSVLVHGVDPVAKSGGSGLAVSSRVGGSPVGLLALVSCGFWASLRLSSIGRLLVKLRRICRSSPSRRCLAPCLSESGLCVSRGLTEVSSCGSTNKIEVVAAAEVGGGMCVWLLGMGPSPVEPVVGGVEQIGRSVAGLARRWKGTGVGIRKLLILVSGRSLCRKVLGLAFAGVAVHAAASGRQQIRSFPDGDVLLLGTSAEAPATRLRVPATAQFTCGAQRPRPPVPGGP</sequence>